<evidence type="ECO:0000313" key="6">
    <source>
        <dbReference type="EMBL" id="MDT0552657.1"/>
    </source>
</evidence>
<name>A0ABU2Y3P4_9FLAO</name>
<dbReference type="EMBL" id="JAVRHV010000002">
    <property type="protein sequence ID" value="MDT0552657.1"/>
    <property type="molecule type" value="Genomic_DNA"/>
</dbReference>
<dbReference type="InterPro" id="IPR013740">
    <property type="entry name" value="Redoxin"/>
</dbReference>
<evidence type="ECO:0000256" key="4">
    <source>
        <dbReference type="ARBA" id="ARBA00023284"/>
    </source>
</evidence>
<dbReference type="Pfam" id="PF08534">
    <property type="entry name" value="Redoxin"/>
    <property type="match status" value="1"/>
</dbReference>
<reference evidence="6 7" key="1">
    <citation type="submission" date="2023-09" db="EMBL/GenBank/DDBJ databases">
        <authorList>
            <person name="Rey-Velasco X."/>
        </authorList>
    </citation>
    <scope>NUCLEOTIDE SEQUENCE [LARGE SCALE GENOMIC DNA]</scope>
    <source>
        <strain evidence="6 7">P050</strain>
    </source>
</reference>
<dbReference type="InterPro" id="IPR036249">
    <property type="entry name" value="Thioredoxin-like_sf"/>
</dbReference>
<feature type="domain" description="Thioredoxin" evidence="5">
    <location>
        <begin position="189"/>
        <end position="340"/>
    </location>
</feature>
<evidence type="ECO:0000256" key="1">
    <source>
        <dbReference type="ARBA" id="ARBA00004196"/>
    </source>
</evidence>
<keyword evidence="2" id="KW-0201">Cytochrome c-type biogenesis</keyword>
<evidence type="ECO:0000256" key="3">
    <source>
        <dbReference type="ARBA" id="ARBA00023157"/>
    </source>
</evidence>
<dbReference type="InterPro" id="IPR013766">
    <property type="entry name" value="Thioredoxin_domain"/>
</dbReference>
<keyword evidence="3" id="KW-1015">Disulfide bond</keyword>
<dbReference type="Proteomes" id="UP001252186">
    <property type="component" value="Unassembled WGS sequence"/>
</dbReference>
<keyword evidence="4" id="KW-0676">Redox-active center</keyword>
<dbReference type="Gene3D" id="3.40.30.10">
    <property type="entry name" value="Glutaredoxin"/>
    <property type="match status" value="1"/>
</dbReference>
<dbReference type="PROSITE" id="PS51257">
    <property type="entry name" value="PROKAR_LIPOPROTEIN"/>
    <property type="match status" value="1"/>
</dbReference>
<keyword evidence="7" id="KW-1185">Reference proteome</keyword>
<evidence type="ECO:0000313" key="7">
    <source>
        <dbReference type="Proteomes" id="UP001252186"/>
    </source>
</evidence>
<evidence type="ECO:0000256" key="2">
    <source>
        <dbReference type="ARBA" id="ARBA00022748"/>
    </source>
</evidence>
<gene>
    <name evidence="6" type="ORF">RM519_05310</name>
</gene>
<dbReference type="RefSeq" id="WP_311592571.1">
    <property type="nucleotide sequence ID" value="NZ_JAVRHV010000002.1"/>
</dbReference>
<dbReference type="InterPro" id="IPR050553">
    <property type="entry name" value="Thioredoxin_ResA/DsbE_sf"/>
</dbReference>
<proteinExistence type="predicted"/>
<dbReference type="PROSITE" id="PS51352">
    <property type="entry name" value="THIOREDOXIN_2"/>
    <property type="match status" value="1"/>
</dbReference>
<dbReference type="PANTHER" id="PTHR42852:SF6">
    <property type="entry name" value="THIOL:DISULFIDE INTERCHANGE PROTEIN DSBE"/>
    <property type="match status" value="1"/>
</dbReference>
<organism evidence="6 7">
    <name type="scientific">Urechidicola vernalis</name>
    <dbReference type="NCBI Taxonomy" id="3075600"/>
    <lineage>
        <taxon>Bacteria</taxon>
        <taxon>Pseudomonadati</taxon>
        <taxon>Bacteroidota</taxon>
        <taxon>Flavobacteriia</taxon>
        <taxon>Flavobacteriales</taxon>
        <taxon>Flavobacteriaceae</taxon>
        <taxon>Urechidicola</taxon>
    </lineage>
</organism>
<comment type="subcellular location">
    <subcellularLocation>
        <location evidence="1">Cell envelope</location>
    </subcellularLocation>
</comment>
<dbReference type="PANTHER" id="PTHR42852">
    <property type="entry name" value="THIOL:DISULFIDE INTERCHANGE PROTEIN DSBE"/>
    <property type="match status" value="1"/>
</dbReference>
<comment type="caution">
    <text evidence="6">The sequence shown here is derived from an EMBL/GenBank/DDBJ whole genome shotgun (WGS) entry which is preliminary data.</text>
</comment>
<accession>A0ABU2Y3P4</accession>
<dbReference type="CDD" id="cd02966">
    <property type="entry name" value="TlpA_like_family"/>
    <property type="match status" value="1"/>
</dbReference>
<dbReference type="SUPFAM" id="SSF52833">
    <property type="entry name" value="Thioredoxin-like"/>
    <property type="match status" value="1"/>
</dbReference>
<sequence>MKKVIVALSALLVISCANEPKDYVSISGNIIDQNSDSVVVRSRSYSKTIPVAADGTFSDTLKVETGIYNFYDGGESTSIFLKNGYDIKISLDTKEFDESIAFSGNGAENSTFLAEYSLLREEILDKPFDEMDKATFTKTFEEIETQLNDKISNATGIDTVVTNHSAKEITPMLNSYKGYFGGIIELKAELNGKPAPTFENFQNFDGSTTSLSDLKGKYVYVDVWATWCGPCKYEIPYLKEVEQKYHDKNIAFVSMSVDDEKRSGTMEKAEQDWKAMVADKELKGIQIMSPNGWKNDFVTGFKINGIPRFILIGPDGNTVDASAPRPSDERLITLFNKHNI</sequence>
<evidence type="ECO:0000259" key="5">
    <source>
        <dbReference type="PROSITE" id="PS51352"/>
    </source>
</evidence>
<protein>
    <submittedName>
        <fullName evidence="6">TlpA disulfide reductase family protein</fullName>
    </submittedName>
</protein>